<evidence type="ECO:0000256" key="1">
    <source>
        <dbReference type="ARBA" id="ARBA00009179"/>
    </source>
</evidence>
<proteinExistence type="inferred from homology"/>
<dbReference type="SUPFAM" id="SSF50156">
    <property type="entry name" value="PDZ domain-like"/>
    <property type="match status" value="1"/>
</dbReference>
<evidence type="ECO:0000256" key="2">
    <source>
        <dbReference type="ARBA" id="ARBA00022670"/>
    </source>
</evidence>
<keyword evidence="6" id="KW-0472">Membrane</keyword>
<dbReference type="InterPro" id="IPR001478">
    <property type="entry name" value="PDZ"/>
</dbReference>
<dbReference type="PANTHER" id="PTHR32060:SF30">
    <property type="entry name" value="CARBOXY-TERMINAL PROCESSING PROTEASE CTPA"/>
    <property type="match status" value="1"/>
</dbReference>
<dbReference type="AlphaFoldDB" id="A0A937FU25"/>
<dbReference type="RefSeq" id="WP_202854488.1">
    <property type="nucleotide sequence ID" value="NZ_JAEUGD010000003.1"/>
</dbReference>
<reference evidence="8" key="1">
    <citation type="submission" date="2021-01" db="EMBL/GenBank/DDBJ databases">
        <title>Fulvivirga kasyanovii gen. nov., sp nov., a novel member of the phylum Bacteroidetes isolated from seawater in a mussel farm.</title>
        <authorList>
            <person name="Zhao L.-H."/>
            <person name="Wang Z.-J."/>
        </authorList>
    </citation>
    <scope>NUCLEOTIDE SEQUENCE</scope>
    <source>
        <strain evidence="8">29W222</strain>
    </source>
</reference>
<dbReference type="Gene3D" id="3.30.750.44">
    <property type="match status" value="1"/>
</dbReference>
<dbReference type="Pfam" id="PF13180">
    <property type="entry name" value="PDZ_2"/>
    <property type="match status" value="1"/>
</dbReference>
<dbReference type="EMBL" id="JAEUGD010000003">
    <property type="protein sequence ID" value="MBL6444943.1"/>
    <property type="molecule type" value="Genomic_DNA"/>
</dbReference>
<keyword evidence="6" id="KW-1133">Transmembrane helix</keyword>
<evidence type="ECO:0000256" key="3">
    <source>
        <dbReference type="ARBA" id="ARBA00022801"/>
    </source>
</evidence>
<evidence type="ECO:0000256" key="4">
    <source>
        <dbReference type="ARBA" id="ARBA00022825"/>
    </source>
</evidence>
<dbReference type="FunFam" id="2.30.42.10:FF:000063">
    <property type="entry name" value="Peptidase, S41 family"/>
    <property type="match status" value="1"/>
</dbReference>
<evidence type="ECO:0000256" key="6">
    <source>
        <dbReference type="SAM" id="Phobius"/>
    </source>
</evidence>
<dbReference type="SUPFAM" id="SSF52096">
    <property type="entry name" value="ClpP/crotonase"/>
    <property type="match status" value="1"/>
</dbReference>
<dbReference type="GO" id="GO:0004175">
    <property type="term" value="F:endopeptidase activity"/>
    <property type="evidence" value="ECO:0007669"/>
    <property type="project" value="TreeGrafter"/>
</dbReference>
<evidence type="ECO:0000259" key="7">
    <source>
        <dbReference type="PROSITE" id="PS50106"/>
    </source>
</evidence>
<sequence>MDQYKNSKYQIRLPIILCVGIAAGVLIGATFSDSPPVQNDINSSMQKFKEVLTMIDRNYVDEVDTDELVEDAIENMLTKLDPHSTYISAEDRIRANEDLQGNFEGIGIEFNIFKDTIVVVSPLSGGPSEAVGVMSGDKIVKIDGENVAGVGFTNRDVQEHLKGPKGTEVTISVKRRGKKGAIEFSIIRDKIPQYSVDASYMIDSEIGYIKVSRFSATTYEEFLASLRKLKKLGMKKLVLDLQGNPGGYMNHAINMVDEFLPNNKLIVYTLGKQERFNSKANASRKGEFEEGELIVLVNEGSASASEIVTGALQDNDRALVVGRRTFGKGLVQAPMNLSDGSELRLTISRYYTPSGRSIQKPYEDKDEYAHDIVDRYEHGEFFSADSIKFTDSLKYQTAHGRTVYGGGGIMPDYFVPLDTSLTSTYLNKLFTSNSVQEYTFNFVAQNKIRLNAMNYEEFYADFKVTNQMLMDLVESGKVNGVKPNYEDMENSKDLFELHIKAQIARQIWNNEGFYPIYNQTNEVLEQAIKLFDEAGNLERAKF</sequence>
<keyword evidence="9" id="KW-1185">Reference proteome</keyword>
<dbReference type="InterPro" id="IPR036034">
    <property type="entry name" value="PDZ_sf"/>
</dbReference>
<dbReference type="NCBIfam" id="TIGR00225">
    <property type="entry name" value="prc"/>
    <property type="match status" value="1"/>
</dbReference>
<keyword evidence="3 5" id="KW-0378">Hydrolase</keyword>
<dbReference type="InterPro" id="IPR055210">
    <property type="entry name" value="CtpA/B_N"/>
</dbReference>
<dbReference type="Pfam" id="PF03572">
    <property type="entry name" value="Peptidase_S41"/>
    <property type="match status" value="1"/>
</dbReference>
<name>A0A937FU25_9BACT</name>
<dbReference type="InterPro" id="IPR004447">
    <property type="entry name" value="Peptidase_S41A"/>
</dbReference>
<dbReference type="GO" id="GO:0006508">
    <property type="term" value="P:proteolysis"/>
    <property type="evidence" value="ECO:0007669"/>
    <property type="project" value="UniProtKB-KW"/>
</dbReference>
<evidence type="ECO:0000313" key="8">
    <source>
        <dbReference type="EMBL" id="MBL6444943.1"/>
    </source>
</evidence>
<feature type="transmembrane region" description="Helical" evidence="6">
    <location>
        <begin position="12"/>
        <end position="31"/>
    </location>
</feature>
<comment type="similarity">
    <text evidence="1 5">Belongs to the peptidase S41A family.</text>
</comment>
<accession>A0A937FU25</accession>
<dbReference type="PROSITE" id="PS50106">
    <property type="entry name" value="PDZ"/>
    <property type="match status" value="1"/>
</dbReference>
<dbReference type="Gene3D" id="2.30.42.10">
    <property type="match status" value="1"/>
</dbReference>
<keyword evidence="2 5" id="KW-0645">Protease</keyword>
<gene>
    <name evidence="8" type="ORF">JMN32_01390</name>
</gene>
<dbReference type="GO" id="GO:0007165">
    <property type="term" value="P:signal transduction"/>
    <property type="evidence" value="ECO:0007669"/>
    <property type="project" value="TreeGrafter"/>
</dbReference>
<keyword evidence="4 5" id="KW-0720">Serine protease</keyword>
<dbReference type="SMART" id="SM00245">
    <property type="entry name" value="TSPc"/>
    <property type="match status" value="1"/>
</dbReference>
<protein>
    <submittedName>
        <fullName evidence="8">S41 family peptidase</fullName>
    </submittedName>
</protein>
<feature type="domain" description="PDZ" evidence="7">
    <location>
        <begin position="92"/>
        <end position="162"/>
    </location>
</feature>
<comment type="caution">
    <text evidence="8">The sequence shown here is derived from an EMBL/GenBank/DDBJ whole genome shotgun (WGS) entry which is preliminary data.</text>
</comment>
<dbReference type="CDD" id="cd07560">
    <property type="entry name" value="Peptidase_S41_CPP"/>
    <property type="match status" value="1"/>
</dbReference>
<keyword evidence="6" id="KW-0812">Transmembrane</keyword>
<organism evidence="8 9">
    <name type="scientific">Fulvivirga marina</name>
    <dbReference type="NCBI Taxonomy" id="2494733"/>
    <lineage>
        <taxon>Bacteria</taxon>
        <taxon>Pseudomonadati</taxon>
        <taxon>Bacteroidota</taxon>
        <taxon>Cytophagia</taxon>
        <taxon>Cytophagales</taxon>
        <taxon>Fulvivirgaceae</taxon>
        <taxon>Fulvivirga</taxon>
    </lineage>
</organism>
<evidence type="ECO:0000256" key="5">
    <source>
        <dbReference type="RuleBase" id="RU004404"/>
    </source>
</evidence>
<dbReference type="InterPro" id="IPR005151">
    <property type="entry name" value="Tail-specific_protease"/>
</dbReference>
<dbReference type="CDD" id="cd06782">
    <property type="entry name" value="cpPDZ_CPP-like"/>
    <property type="match status" value="1"/>
</dbReference>
<dbReference type="Gene3D" id="3.90.226.10">
    <property type="entry name" value="2-enoyl-CoA Hydratase, Chain A, domain 1"/>
    <property type="match status" value="1"/>
</dbReference>
<dbReference type="GO" id="GO:0008236">
    <property type="term" value="F:serine-type peptidase activity"/>
    <property type="evidence" value="ECO:0007669"/>
    <property type="project" value="UniProtKB-KW"/>
</dbReference>
<dbReference type="SMART" id="SM00228">
    <property type="entry name" value="PDZ"/>
    <property type="match status" value="1"/>
</dbReference>
<evidence type="ECO:0000313" key="9">
    <source>
        <dbReference type="Proteomes" id="UP000614216"/>
    </source>
</evidence>
<dbReference type="PANTHER" id="PTHR32060">
    <property type="entry name" value="TAIL-SPECIFIC PROTEASE"/>
    <property type="match status" value="1"/>
</dbReference>
<dbReference type="InterPro" id="IPR029045">
    <property type="entry name" value="ClpP/crotonase-like_dom_sf"/>
</dbReference>
<dbReference type="Pfam" id="PF22694">
    <property type="entry name" value="CtpB_N-like"/>
    <property type="match status" value="1"/>
</dbReference>
<dbReference type="GO" id="GO:0030288">
    <property type="term" value="C:outer membrane-bounded periplasmic space"/>
    <property type="evidence" value="ECO:0007669"/>
    <property type="project" value="TreeGrafter"/>
</dbReference>
<dbReference type="Proteomes" id="UP000614216">
    <property type="component" value="Unassembled WGS sequence"/>
</dbReference>